<dbReference type="EMBL" id="PP856017">
    <property type="protein sequence ID" value="XBS47736.1"/>
    <property type="molecule type" value="Genomic_DNA"/>
</dbReference>
<evidence type="ECO:0000313" key="1">
    <source>
        <dbReference type="EMBL" id="XBS47736.1"/>
    </source>
</evidence>
<accession>A0AAU7PFD0</accession>
<sequence length="96" mass="11019">MNNTLYQVTVLEFCLYLSEKFMEGKKFEQVDWDEITFRVERQNLSAGEEKRVLEYVATQRMAMREAEHAERAAAVAIERAQKGVVLSAGLMLKAMA</sequence>
<name>A0AAU7PFD0_9VIRU</name>
<organism evidence="1">
    <name type="scientific">Burkholderia phage vB_BgluM-SURPRISE13</name>
    <dbReference type="NCBI Taxonomy" id="3159457"/>
    <lineage>
        <taxon>Viruses</taxon>
    </lineage>
</organism>
<proteinExistence type="predicted"/>
<reference evidence="1" key="1">
    <citation type="submission" date="2024-05" db="EMBL/GenBank/DDBJ databases">
        <title>Isolation and characterization of the novel Burkholderia jumbo bacteriophage Surprise13.</title>
        <authorList>
            <person name="Supina B.S.I."/>
            <person name="Dennis J."/>
        </authorList>
    </citation>
    <scope>NUCLEOTIDE SEQUENCE</scope>
</reference>
<protein>
    <submittedName>
        <fullName evidence="1">Uncharacterized protein</fullName>
    </submittedName>
</protein>
<gene>
    <name evidence="1" type="ORF">SURPRISE13_014</name>
</gene>